<keyword evidence="3" id="KW-1185">Reference proteome</keyword>
<organism evidence="2 3">
    <name type="scientific">Shewanella japonica</name>
    <dbReference type="NCBI Taxonomy" id="93973"/>
    <lineage>
        <taxon>Bacteria</taxon>
        <taxon>Pseudomonadati</taxon>
        <taxon>Pseudomonadota</taxon>
        <taxon>Gammaproteobacteria</taxon>
        <taxon>Alteromonadales</taxon>
        <taxon>Shewanellaceae</taxon>
        <taxon>Shewanella</taxon>
    </lineage>
</organism>
<keyword evidence="2" id="KW-0347">Helicase</keyword>
<proteinExistence type="predicted"/>
<reference evidence="2 3" key="1">
    <citation type="submission" date="2017-03" db="EMBL/GenBank/DDBJ databases">
        <title>Genome sequencing of Shewanella japonica KCTC 22435.</title>
        <authorList>
            <person name="Kim K.M."/>
        </authorList>
    </citation>
    <scope>NUCLEOTIDE SEQUENCE [LARGE SCALE GENOMIC DNA]</scope>
    <source>
        <strain evidence="2 3">KCTC 22435</strain>
    </source>
</reference>
<dbReference type="RefSeq" id="WP_080916265.1">
    <property type="nucleotide sequence ID" value="NZ_CP020472.1"/>
</dbReference>
<keyword evidence="2" id="KW-0378">Hydrolase</keyword>
<accession>A0ABM6JNX5</accession>
<keyword evidence="2" id="KW-0547">Nucleotide-binding</keyword>
<dbReference type="Pfam" id="PF13245">
    <property type="entry name" value="AAA_19"/>
    <property type="match status" value="1"/>
</dbReference>
<evidence type="ECO:0000259" key="1">
    <source>
        <dbReference type="Pfam" id="PF13538"/>
    </source>
</evidence>
<feature type="domain" description="UvrD-like helicase C-terminal" evidence="1">
    <location>
        <begin position="511"/>
        <end position="558"/>
    </location>
</feature>
<dbReference type="Proteomes" id="UP000191820">
    <property type="component" value="Chromosome"/>
</dbReference>
<name>A0ABM6JNX5_9GAMM</name>
<protein>
    <submittedName>
        <fullName evidence="2">DNA helicase</fullName>
    </submittedName>
</protein>
<dbReference type="SUPFAM" id="SSF52540">
    <property type="entry name" value="P-loop containing nucleoside triphosphate hydrolases"/>
    <property type="match status" value="1"/>
</dbReference>
<dbReference type="InterPro" id="IPR027785">
    <property type="entry name" value="UvrD-like_helicase_C"/>
</dbReference>
<dbReference type="Pfam" id="PF13538">
    <property type="entry name" value="UvrD_C_2"/>
    <property type="match status" value="1"/>
</dbReference>
<gene>
    <name evidence="2" type="ORF">SJ2017_2975</name>
</gene>
<dbReference type="PANTHER" id="PTHR11070">
    <property type="entry name" value="UVRD / RECB / PCRA DNA HELICASE FAMILY MEMBER"/>
    <property type="match status" value="1"/>
</dbReference>
<dbReference type="EMBL" id="CP020472">
    <property type="protein sequence ID" value="ARD23252.1"/>
    <property type="molecule type" value="Genomic_DNA"/>
</dbReference>
<evidence type="ECO:0000313" key="3">
    <source>
        <dbReference type="Proteomes" id="UP000191820"/>
    </source>
</evidence>
<dbReference type="InterPro" id="IPR027417">
    <property type="entry name" value="P-loop_NTPase"/>
</dbReference>
<dbReference type="Gene3D" id="3.40.50.300">
    <property type="entry name" value="P-loop containing nucleotide triphosphate hydrolases"/>
    <property type="match status" value="2"/>
</dbReference>
<sequence length="662" mass="76314">MSEYCFFTPESQALAESANLKVRLEEYAEANKKQIYVLCRPLSKEDLTYEYEDAFVIFSSGRKPCFVDTGRDPDGFDEFIDDFIDDIGFLSEKFKYRQKIGRKKKWKELIEHTSGDNLNLDILQLENPSDKRVADLLTSLVIGSINDVNRVNLDADNILDSIKSKIVLFDTDQTGFVFKMEASKKFVIQGLAGSGKTELLLHKLKEVYSNEDEARIAFTCFNKILASSMKNRIPSFFDFMKVERQIDWGNKLFCFHSWGSGRIPDSGMYRYICHKYEIPFGTFAAGSFDLLCKKAIEEIKSIAKGGEHKYIFDYVFIDESQDFGVHFVELCELVTQKKVFVAGDVFQNIFRTIDESVSHSDLVLKKCYRTDPKNLMFSHALGMGLYENPVLRWLQDNEWGACGYKYQILNNRAIVSRDPLRRFEDLPNEFQSTSLHLVEDNQNISDSIFRVVEQIKERHETVEPGDIAVLFIDKAKYIYDVIPTLANTVKSRLGWSVNISHESKTIDTSKFFISNINNAKGLEFPFVICFARDLRSQPAFRNGLYTMMARSFLESHLVLGSQTDRTLLNSLNSGLECLNTNGHMDLRIPTKQEIENQKATIVWDEEPSLEERVVAYCEEYGASPRLKAKLIQRMSEVMGDVEYEEDYFNVLIQAEYKRFEKL</sequence>
<dbReference type="InterPro" id="IPR000212">
    <property type="entry name" value="DNA_helicase_UvrD/REP"/>
</dbReference>
<keyword evidence="2" id="KW-0067">ATP-binding</keyword>
<evidence type="ECO:0000313" key="2">
    <source>
        <dbReference type="EMBL" id="ARD23252.1"/>
    </source>
</evidence>
<dbReference type="GO" id="GO:0004386">
    <property type="term" value="F:helicase activity"/>
    <property type="evidence" value="ECO:0007669"/>
    <property type="project" value="UniProtKB-KW"/>
</dbReference>
<dbReference type="PANTHER" id="PTHR11070:SF50">
    <property type="entry name" value="SUPERFAMILY I DNA AND RNA HELICASE"/>
    <property type="match status" value="1"/>
</dbReference>